<evidence type="ECO:0000313" key="3">
    <source>
        <dbReference type="Proteomes" id="UP000639772"/>
    </source>
</evidence>
<accession>A0A835QDT2</accession>
<dbReference type="AlphaFoldDB" id="A0A835QDT2"/>
<sequence>MHLSENEGIEGKRFVVTGGLGFVGSALCLELMRRGAEEVRSLDTRNSSPWSADLRQKGVRCILGDVRQRKDV</sequence>
<gene>
    <name evidence="2" type="ORF">HPP92_020106</name>
</gene>
<name>A0A835QDT2_VANPL</name>
<dbReference type="OrthoDB" id="2735536at2759"/>
<dbReference type="InterPro" id="IPR002225">
    <property type="entry name" value="3Beta_OHSteriod_DH/Estase"/>
</dbReference>
<organism evidence="2 3">
    <name type="scientific">Vanilla planifolia</name>
    <name type="common">Vanilla</name>
    <dbReference type="NCBI Taxonomy" id="51239"/>
    <lineage>
        <taxon>Eukaryota</taxon>
        <taxon>Viridiplantae</taxon>
        <taxon>Streptophyta</taxon>
        <taxon>Embryophyta</taxon>
        <taxon>Tracheophyta</taxon>
        <taxon>Spermatophyta</taxon>
        <taxon>Magnoliopsida</taxon>
        <taxon>Liliopsida</taxon>
        <taxon>Asparagales</taxon>
        <taxon>Orchidaceae</taxon>
        <taxon>Vanilloideae</taxon>
        <taxon>Vanilleae</taxon>
        <taxon>Vanilla</taxon>
    </lineage>
</organism>
<evidence type="ECO:0000313" key="2">
    <source>
        <dbReference type="EMBL" id="KAG0465942.1"/>
    </source>
</evidence>
<dbReference type="Proteomes" id="UP000639772">
    <property type="component" value="Chromosome 10"/>
</dbReference>
<proteinExistence type="predicted"/>
<dbReference type="Gene3D" id="3.40.50.720">
    <property type="entry name" value="NAD(P)-binding Rossmann-like Domain"/>
    <property type="match status" value="1"/>
</dbReference>
<dbReference type="SUPFAM" id="SSF51735">
    <property type="entry name" value="NAD(P)-binding Rossmann-fold domains"/>
    <property type="match status" value="1"/>
</dbReference>
<evidence type="ECO:0000259" key="1">
    <source>
        <dbReference type="Pfam" id="PF01073"/>
    </source>
</evidence>
<dbReference type="InterPro" id="IPR036291">
    <property type="entry name" value="NAD(P)-bd_dom_sf"/>
</dbReference>
<comment type="caution">
    <text evidence="2">The sequence shown here is derived from an EMBL/GenBank/DDBJ whole genome shotgun (WGS) entry which is preliminary data.</text>
</comment>
<reference evidence="2 3" key="1">
    <citation type="journal article" date="2020" name="Nat. Food">
        <title>A phased Vanilla planifolia genome enables genetic improvement of flavour and production.</title>
        <authorList>
            <person name="Hasing T."/>
            <person name="Tang H."/>
            <person name="Brym M."/>
            <person name="Khazi F."/>
            <person name="Huang T."/>
            <person name="Chambers A.H."/>
        </authorList>
    </citation>
    <scope>NUCLEOTIDE SEQUENCE [LARGE SCALE GENOMIC DNA]</scope>
    <source>
        <tissue evidence="2">Leaf</tissue>
    </source>
</reference>
<feature type="domain" description="3-beta hydroxysteroid dehydrogenase/isomerase" evidence="1">
    <location>
        <begin position="15"/>
        <end position="72"/>
    </location>
</feature>
<dbReference type="EMBL" id="JADCNM010000010">
    <property type="protein sequence ID" value="KAG0465942.1"/>
    <property type="molecule type" value="Genomic_DNA"/>
</dbReference>
<dbReference type="GO" id="GO:0016616">
    <property type="term" value="F:oxidoreductase activity, acting on the CH-OH group of donors, NAD or NADP as acceptor"/>
    <property type="evidence" value="ECO:0007669"/>
    <property type="project" value="InterPro"/>
</dbReference>
<dbReference type="GO" id="GO:0006694">
    <property type="term" value="P:steroid biosynthetic process"/>
    <property type="evidence" value="ECO:0007669"/>
    <property type="project" value="InterPro"/>
</dbReference>
<dbReference type="Pfam" id="PF01073">
    <property type="entry name" value="3Beta_HSD"/>
    <property type="match status" value="1"/>
</dbReference>
<protein>
    <recommendedName>
        <fullName evidence="1">3-beta hydroxysteroid dehydrogenase/isomerase domain-containing protein</fullName>
    </recommendedName>
</protein>